<keyword evidence="4" id="KW-0067">ATP-binding</keyword>
<feature type="transmembrane region" description="Helical" evidence="7">
    <location>
        <begin position="256"/>
        <end position="276"/>
    </location>
</feature>
<evidence type="ECO:0000259" key="9">
    <source>
        <dbReference type="PROSITE" id="PS50929"/>
    </source>
</evidence>
<evidence type="ECO:0000313" key="10">
    <source>
        <dbReference type="EMBL" id="KPD33017.1"/>
    </source>
</evidence>
<dbReference type="PROSITE" id="PS50893">
    <property type="entry name" value="ABC_TRANSPORTER_2"/>
    <property type="match status" value="1"/>
</dbReference>
<evidence type="ECO:0000313" key="11">
    <source>
        <dbReference type="Proteomes" id="UP000053099"/>
    </source>
</evidence>
<evidence type="ECO:0000256" key="1">
    <source>
        <dbReference type="ARBA" id="ARBA00004651"/>
    </source>
</evidence>
<dbReference type="PROSITE" id="PS00211">
    <property type="entry name" value="ABC_TRANSPORTER_1"/>
    <property type="match status" value="1"/>
</dbReference>
<dbReference type="Gene3D" id="3.40.50.300">
    <property type="entry name" value="P-loop containing nucleotide triphosphate hydrolases"/>
    <property type="match status" value="1"/>
</dbReference>
<gene>
    <name evidence="10" type="ORF">AN926_00330</name>
</gene>
<feature type="transmembrane region" description="Helical" evidence="7">
    <location>
        <begin position="27"/>
        <end position="48"/>
    </location>
</feature>
<evidence type="ECO:0000256" key="2">
    <source>
        <dbReference type="ARBA" id="ARBA00022692"/>
    </source>
</evidence>
<dbReference type="PATRIC" id="fig|37636.3.peg.661"/>
<dbReference type="PROSITE" id="PS50929">
    <property type="entry name" value="ABC_TM1F"/>
    <property type="match status" value="1"/>
</dbReference>
<evidence type="ECO:0000256" key="6">
    <source>
        <dbReference type="ARBA" id="ARBA00023136"/>
    </source>
</evidence>
<dbReference type="InterPro" id="IPR039421">
    <property type="entry name" value="Type_1_exporter"/>
</dbReference>
<keyword evidence="6 7" id="KW-0472">Membrane</keyword>
<dbReference type="InterPro" id="IPR011527">
    <property type="entry name" value="ABC1_TM_dom"/>
</dbReference>
<evidence type="ECO:0000256" key="3">
    <source>
        <dbReference type="ARBA" id="ARBA00022741"/>
    </source>
</evidence>
<keyword evidence="3" id="KW-0547">Nucleotide-binding</keyword>
<organism evidence="10 11">
    <name type="scientific">Thermus scotoductus</name>
    <dbReference type="NCBI Taxonomy" id="37636"/>
    <lineage>
        <taxon>Bacteria</taxon>
        <taxon>Thermotogati</taxon>
        <taxon>Deinococcota</taxon>
        <taxon>Deinococci</taxon>
        <taxon>Thermales</taxon>
        <taxon>Thermaceae</taxon>
        <taxon>Thermus</taxon>
    </lineage>
</organism>
<accession>A0A0N0IRX3</accession>
<dbReference type="InterPro" id="IPR027417">
    <property type="entry name" value="P-loop_NTPase"/>
</dbReference>
<feature type="domain" description="ABC transmembrane type-1" evidence="9">
    <location>
        <begin position="28"/>
        <end position="316"/>
    </location>
</feature>
<dbReference type="GO" id="GO:0005524">
    <property type="term" value="F:ATP binding"/>
    <property type="evidence" value="ECO:0007669"/>
    <property type="project" value="UniProtKB-KW"/>
</dbReference>
<dbReference type="GO" id="GO:0016887">
    <property type="term" value="F:ATP hydrolysis activity"/>
    <property type="evidence" value="ECO:0007669"/>
    <property type="project" value="InterPro"/>
</dbReference>
<sequence>MGLGKRSLWRLLLPALRHIFRASPRESALLLGLLVLGGLVPVAVLGLTRALVDQLATTLGGSPFTPTLLWPLVGLALAFGLDFLLTPWVVYLQGSVNEKLTARVHLLLMEKVAGTPDLTPFEDPRFHDELQVLRDQAPYQPLNLLVFLGNAFREVLAALGVLLLLFGLAPFFPLLLLLATLPQAWLTFRLQKGVWEALLFGAPEARRMRYFAEVLLSPETAKEVRLFGLLPFFRRRYLEVFHSLYQSLRRARGRQALGTSLLVLLSALFTALALFLGLRQTLLGGSLGSLVLLLQSVGSLQQNLYALVQDGGMLYESLLYFEKLESFLARPASMAETGPGRKVQGFEEIRFEGVGFCYPNGKRALAGVSFALRRGERLALVGENGAGKTTLVKLLLRFYDPTEGRILVDGIDLREIDLKAWRALITAVFQDFGHYALTLEENVALSDPDVKPDPNRVAEALRLGGAWELLQRLGPQALLSKAFGGTELSLGEWQRVALSRAFFRKAKLLVLDEPTASLDPKEEAHLYRRFAEMAGGKTVILITHRLGSVRMADRILVLQEGRLVEEGTHEELLRRKGAYAELWRLQAQLYET</sequence>
<dbReference type="PANTHER" id="PTHR24221:SF654">
    <property type="entry name" value="ATP-BINDING CASSETTE SUB-FAMILY B MEMBER 6"/>
    <property type="match status" value="1"/>
</dbReference>
<dbReference type="GO" id="GO:0034040">
    <property type="term" value="F:ATPase-coupled lipid transmembrane transporter activity"/>
    <property type="evidence" value="ECO:0007669"/>
    <property type="project" value="TreeGrafter"/>
</dbReference>
<dbReference type="AlphaFoldDB" id="A0A0N0IRX3"/>
<keyword evidence="2 7" id="KW-0812">Transmembrane</keyword>
<evidence type="ECO:0000256" key="7">
    <source>
        <dbReference type="SAM" id="Phobius"/>
    </source>
</evidence>
<keyword evidence="5 7" id="KW-1133">Transmembrane helix</keyword>
<dbReference type="SMART" id="SM00382">
    <property type="entry name" value="AAA"/>
    <property type="match status" value="1"/>
</dbReference>
<dbReference type="Gene3D" id="1.20.1560.10">
    <property type="entry name" value="ABC transporter type 1, transmembrane domain"/>
    <property type="match status" value="1"/>
</dbReference>
<feature type="domain" description="ABC transporter" evidence="8">
    <location>
        <begin position="349"/>
        <end position="585"/>
    </location>
</feature>
<evidence type="ECO:0000256" key="5">
    <source>
        <dbReference type="ARBA" id="ARBA00022989"/>
    </source>
</evidence>
<dbReference type="GO" id="GO:0140359">
    <property type="term" value="F:ABC-type transporter activity"/>
    <property type="evidence" value="ECO:0007669"/>
    <property type="project" value="InterPro"/>
</dbReference>
<dbReference type="InterPro" id="IPR036640">
    <property type="entry name" value="ABC1_TM_sf"/>
</dbReference>
<feature type="transmembrane region" description="Helical" evidence="7">
    <location>
        <begin position="68"/>
        <end position="91"/>
    </location>
</feature>
<dbReference type="EMBL" id="LJJR01000002">
    <property type="protein sequence ID" value="KPD33017.1"/>
    <property type="molecule type" value="Genomic_DNA"/>
</dbReference>
<comment type="caution">
    <text evidence="10">The sequence shown here is derived from an EMBL/GenBank/DDBJ whole genome shotgun (WGS) entry which is preliminary data.</text>
</comment>
<evidence type="ECO:0000256" key="4">
    <source>
        <dbReference type="ARBA" id="ARBA00022840"/>
    </source>
</evidence>
<dbReference type="InterPro" id="IPR003593">
    <property type="entry name" value="AAA+_ATPase"/>
</dbReference>
<name>A0A0N0IRX3_THESC</name>
<dbReference type="Proteomes" id="UP000053099">
    <property type="component" value="Unassembled WGS sequence"/>
</dbReference>
<comment type="subcellular location">
    <subcellularLocation>
        <location evidence="1">Cell membrane</location>
        <topology evidence="1">Multi-pass membrane protein</topology>
    </subcellularLocation>
</comment>
<dbReference type="InterPro" id="IPR003439">
    <property type="entry name" value="ABC_transporter-like_ATP-bd"/>
</dbReference>
<dbReference type="SUPFAM" id="SSF52540">
    <property type="entry name" value="P-loop containing nucleoside triphosphate hydrolases"/>
    <property type="match status" value="1"/>
</dbReference>
<protein>
    <submittedName>
        <fullName evidence="10">ABC transporter</fullName>
    </submittedName>
</protein>
<dbReference type="GO" id="GO:0005886">
    <property type="term" value="C:plasma membrane"/>
    <property type="evidence" value="ECO:0007669"/>
    <property type="project" value="UniProtKB-SubCell"/>
</dbReference>
<dbReference type="PANTHER" id="PTHR24221">
    <property type="entry name" value="ATP-BINDING CASSETTE SUB-FAMILY B"/>
    <property type="match status" value="1"/>
</dbReference>
<dbReference type="SUPFAM" id="SSF90123">
    <property type="entry name" value="ABC transporter transmembrane region"/>
    <property type="match status" value="1"/>
</dbReference>
<reference evidence="10 11" key="1">
    <citation type="submission" date="2015-09" db="EMBL/GenBank/DDBJ databases">
        <title>Draft genome sequence of Thermus scotoductus strain K1 isolated from a geothermal spring in Nagorno-Karabakh, Armenia.</title>
        <authorList>
            <person name="Saghatelyan A."/>
            <person name="Poghosyan L."/>
            <person name="Panosyan H."/>
            <person name="Birkeland N.-K."/>
        </authorList>
    </citation>
    <scope>NUCLEOTIDE SEQUENCE [LARGE SCALE GENOMIC DNA]</scope>
    <source>
        <strain evidence="10 11">K1</strain>
    </source>
</reference>
<evidence type="ECO:0000259" key="8">
    <source>
        <dbReference type="PROSITE" id="PS50893"/>
    </source>
</evidence>
<dbReference type="Pfam" id="PF00005">
    <property type="entry name" value="ABC_tran"/>
    <property type="match status" value="1"/>
</dbReference>
<dbReference type="InterPro" id="IPR017871">
    <property type="entry name" value="ABC_transporter-like_CS"/>
</dbReference>
<proteinExistence type="predicted"/>